<evidence type="ECO:0000313" key="1">
    <source>
        <dbReference type="EMBL" id="MFD0919996.1"/>
    </source>
</evidence>
<dbReference type="InterPro" id="IPR006764">
    <property type="entry name" value="SAM_dep_MeTrfase_SAV2177_type"/>
</dbReference>
<dbReference type="Pfam" id="PF04672">
    <property type="entry name" value="Methyltransf_19"/>
    <property type="match status" value="1"/>
</dbReference>
<dbReference type="EC" id="2.1.1.-" evidence="1"/>
<gene>
    <name evidence="1" type="ORF">ACFQ16_09590</name>
</gene>
<dbReference type="GO" id="GO:0032259">
    <property type="term" value="P:methylation"/>
    <property type="evidence" value="ECO:0007669"/>
    <property type="project" value="UniProtKB-KW"/>
</dbReference>
<accession>A0ABW3FN94</accession>
<dbReference type="EMBL" id="JBHTIW010000005">
    <property type="protein sequence ID" value="MFD0919996.1"/>
    <property type="molecule type" value="Genomic_DNA"/>
</dbReference>
<organism evidence="1 2">
    <name type="scientific">Saccharopolyspora rosea</name>
    <dbReference type="NCBI Taxonomy" id="524884"/>
    <lineage>
        <taxon>Bacteria</taxon>
        <taxon>Bacillati</taxon>
        <taxon>Actinomycetota</taxon>
        <taxon>Actinomycetes</taxon>
        <taxon>Pseudonocardiales</taxon>
        <taxon>Pseudonocardiaceae</taxon>
        <taxon>Saccharopolyspora</taxon>
    </lineage>
</organism>
<proteinExistence type="predicted"/>
<sequence>MRRTYHEHGETLRWRDRAQTERFFEGLDLLDPGIVQMHKWRPDSDAHLAVPDSDIAMYGAIARKP</sequence>
<evidence type="ECO:0000313" key="2">
    <source>
        <dbReference type="Proteomes" id="UP001597018"/>
    </source>
</evidence>
<protein>
    <submittedName>
        <fullName evidence="1">SAM-dependent methyltransferase</fullName>
        <ecNumber evidence="1">2.1.1.-</ecNumber>
    </submittedName>
</protein>
<reference evidence="2" key="1">
    <citation type="journal article" date="2019" name="Int. J. Syst. Evol. Microbiol.">
        <title>The Global Catalogue of Microorganisms (GCM) 10K type strain sequencing project: providing services to taxonomists for standard genome sequencing and annotation.</title>
        <authorList>
            <consortium name="The Broad Institute Genomics Platform"/>
            <consortium name="The Broad Institute Genome Sequencing Center for Infectious Disease"/>
            <person name="Wu L."/>
            <person name="Ma J."/>
        </authorList>
    </citation>
    <scope>NUCLEOTIDE SEQUENCE [LARGE SCALE GENOMIC DNA]</scope>
    <source>
        <strain evidence="2">CCUG 56401</strain>
    </source>
</reference>
<name>A0ABW3FN94_9PSEU</name>
<keyword evidence="2" id="KW-1185">Reference proteome</keyword>
<dbReference type="GO" id="GO:0008168">
    <property type="term" value="F:methyltransferase activity"/>
    <property type="evidence" value="ECO:0007669"/>
    <property type="project" value="UniProtKB-KW"/>
</dbReference>
<dbReference type="InterPro" id="IPR029063">
    <property type="entry name" value="SAM-dependent_MTases_sf"/>
</dbReference>
<keyword evidence="1" id="KW-0808">Transferase</keyword>
<dbReference type="Proteomes" id="UP001597018">
    <property type="component" value="Unassembled WGS sequence"/>
</dbReference>
<dbReference type="RefSeq" id="WP_345600590.1">
    <property type="nucleotide sequence ID" value="NZ_JBHTIW010000005.1"/>
</dbReference>
<dbReference type="Gene3D" id="3.40.50.150">
    <property type="entry name" value="Vaccinia Virus protein VP39"/>
    <property type="match status" value="1"/>
</dbReference>
<keyword evidence="1" id="KW-0489">Methyltransferase</keyword>
<comment type="caution">
    <text evidence="1">The sequence shown here is derived from an EMBL/GenBank/DDBJ whole genome shotgun (WGS) entry which is preliminary data.</text>
</comment>